<dbReference type="AlphaFoldDB" id="A0A1A8VRB9"/>
<feature type="chain" id="PRO_5008380658" description="Dipeptidyl peptidase 1" evidence="15">
    <location>
        <begin position="18"/>
        <end position="869"/>
    </location>
</feature>
<dbReference type="PROSITE" id="PS00639">
    <property type="entry name" value="THIOL_PROTEASE_HIS"/>
    <property type="match status" value="1"/>
</dbReference>
<protein>
    <recommendedName>
        <fullName evidence="5">Dipeptidyl peptidase 1</fullName>
    </recommendedName>
    <alternativeName>
        <fullName evidence="10">Cathepsin C</fullName>
    </alternativeName>
    <alternativeName>
        <fullName evidence="9">Cathepsin J</fullName>
    </alternativeName>
    <alternativeName>
        <fullName evidence="12">Dipeptidyl peptidase I</fullName>
    </alternativeName>
    <alternativeName>
        <fullName evidence="11">Dipeptidyl transferase</fullName>
    </alternativeName>
</protein>
<keyword evidence="17" id="KW-0378">Hydrolase</keyword>
<evidence type="ECO:0000256" key="9">
    <source>
        <dbReference type="ARBA" id="ARBA00029762"/>
    </source>
</evidence>
<keyword evidence="17" id="KW-0031">Aminopeptidase</keyword>
<dbReference type="GO" id="GO:0004177">
    <property type="term" value="F:aminopeptidase activity"/>
    <property type="evidence" value="ECO:0007669"/>
    <property type="project" value="UniProtKB-KW"/>
</dbReference>
<keyword evidence="15" id="KW-0732">Signal</keyword>
<dbReference type="Gene3D" id="3.90.70.10">
    <property type="entry name" value="Cysteine proteinases"/>
    <property type="match status" value="2"/>
</dbReference>
<organism evidence="17 18">
    <name type="scientific">Plasmodium malariae</name>
    <dbReference type="NCBI Taxonomy" id="5858"/>
    <lineage>
        <taxon>Eukaryota</taxon>
        <taxon>Sar</taxon>
        <taxon>Alveolata</taxon>
        <taxon>Apicomplexa</taxon>
        <taxon>Aconoidasida</taxon>
        <taxon>Haemosporida</taxon>
        <taxon>Plasmodiidae</taxon>
        <taxon>Plasmodium</taxon>
        <taxon>Plasmodium (Plasmodium)</taxon>
    </lineage>
</organism>
<dbReference type="PROSITE" id="PS00139">
    <property type="entry name" value="THIOL_PROTEASE_CYS"/>
    <property type="match status" value="1"/>
</dbReference>
<dbReference type="Gene3D" id="2.40.128.80">
    <property type="entry name" value="Cathepsin C, exclusion domain"/>
    <property type="match status" value="1"/>
</dbReference>
<dbReference type="GO" id="GO:0016020">
    <property type="term" value="C:membrane"/>
    <property type="evidence" value="ECO:0007669"/>
    <property type="project" value="UniProtKB-SubCell"/>
</dbReference>
<dbReference type="SUPFAM" id="SSF75001">
    <property type="entry name" value="Dipeptidyl peptidase I (cathepsin C), exclusion domain"/>
    <property type="match status" value="1"/>
</dbReference>
<dbReference type="SMART" id="SM00645">
    <property type="entry name" value="Pept_C1"/>
    <property type="match status" value="1"/>
</dbReference>
<comment type="subcellular location">
    <subcellularLocation>
        <location evidence="2">Membrane</location>
    </subcellularLocation>
</comment>
<evidence type="ECO:0000256" key="10">
    <source>
        <dbReference type="ARBA" id="ARBA00029779"/>
    </source>
</evidence>
<comment type="cofactor">
    <cofactor evidence="1">
        <name>chloride</name>
        <dbReference type="ChEBI" id="CHEBI:17996"/>
    </cofactor>
</comment>
<comment type="subunit">
    <text evidence="4">Tetramer of heterotrimers consisting of exclusion domain, heavy- and light chains.</text>
</comment>
<dbReference type="SUPFAM" id="SSF54001">
    <property type="entry name" value="Cysteine proteinases"/>
    <property type="match status" value="1"/>
</dbReference>
<dbReference type="InterPro" id="IPR013128">
    <property type="entry name" value="Peptidase_C1A"/>
</dbReference>
<comment type="similarity">
    <text evidence="3">Belongs to the peptidase C1 family.</text>
</comment>
<evidence type="ECO:0000256" key="13">
    <source>
        <dbReference type="ARBA" id="ARBA00045556"/>
    </source>
</evidence>
<dbReference type="GO" id="GO:0008234">
    <property type="term" value="F:cysteine-type peptidase activity"/>
    <property type="evidence" value="ECO:0007669"/>
    <property type="project" value="InterPro"/>
</dbReference>
<evidence type="ECO:0000256" key="1">
    <source>
        <dbReference type="ARBA" id="ARBA00001923"/>
    </source>
</evidence>
<dbReference type="GO" id="GO:0006508">
    <property type="term" value="P:proteolysis"/>
    <property type="evidence" value="ECO:0007669"/>
    <property type="project" value="InterPro"/>
</dbReference>
<dbReference type="InterPro" id="IPR000169">
    <property type="entry name" value="Pept_cys_AS"/>
</dbReference>
<evidence type="ECO:0000256" key="2">
    <source>
        <dbReference type="ARBA" id="ARBA00004370"/>
    </source>
</evidence>
<evidence type="ECO:0000256" key="12">
    <source>
        <dbReference type="ARBA" id="ARBA00032961"/>
    </source>
</evidence>
<feature type="domain" description="Peptidase C1A papain C-terminal" evidence="16">
    <location>
        <begin position="492"/>
        <end position="861"/>
    </location>
</feature>
<dbReference type="InterPro" id="IPR014882">
    <property type="entry name" value="CathepsinC_exc"/>
</dbReference>
<evidence type="ECO:0000313" key="17">
    <source>
        <dbReference type="EMBL" id="SBS81861.1"/>
    </source>
</evidence>
<keyword evidence="17" id="KW-0645">Protease</keyword>
<feature type="region of interest" description="Disordered" evidence="14">
    <location>
        <begin position="395"/>
        <end position="435"/>
    </location>
</feature>
<evidence type="ECO:0000313" key="18">
    <source>
        <dbReference type="Proteomes" id="UP000078597"/>
    </source>
</evidence>
<dbReference type="Pfam" id="PF00112">
    <property type="entry name" value="Peptidase_C1"/>
    <property type="match status" value="2"/>
</dbReference>
<dbReference type="Pfam" id="PF08773">
    <property type="entry name" value="CathepsinC_exc"/>
    <property type="match status" value="1"/>
</dbReference>
<evidence type="ECO:0000256" key="7">
    <source>
        <dbReference type="ARBA" id="ARBA00023145"/>
    </source>
</evidence>
<dbReference type="InterPro" id="IPR025660">
    <property type="entry name" value="Pept_his_AS"/>
</dbReference>
<dbReference type="InterPro" id="IPR038765">
    <property type="entry name" value="Papain-like_cys_pep_sf"/>
</dbReference>
<evidence type="ECO:0000256" key="11">
    <source>
        <dbReference type="ARBA" id="ARBA00030778"/>
    </source>
</evidence>
<evidence type="ECO:0000256" key="15">
    <source>
        <dbReference type="SAM" id="SignalP"/>
    </source>
</evidence>
<dbReference type="EMBL" id="FLQW01000102">
    <property type="protein sequence ID" value="SBS81861.1"/>
    <property type="molecule type" value="Genomic_DNA"/>
</dbReference>
<evidence type="ECO:0000256" key="3">
    <source>
        <dbReference type="ARBA" id="ARBA00008455"/>
    </source>
</evidence>
<dbReference type="InterPro" id="IPR000668">
    <property type="entry name" value="Peptidase_C1A_C"/>
</dbReference>
<feature type="compositionally biased region" description="Low complexity" evidence="14">
    <location>
        <begin position="195"/>
        <end position="216"/>
    </location>
</feature>
<dbReference type="PANTHER" id="PTHR12411">
    <property type="entry name" value="CYSTEINE PROTEASE FAMILY C1-RELATED"/>
    <property type="match status" value="1"/>
</dbReference>
<evidence type="ECO:0000256" key="14">
    <source>
        <dbReference type="SAM" id="MobiDB-lite"/>
    </source>
</evidence>
<gene>
    <name evidence="17" type="ORF">PMALA_002060</name>
</gene>
<proteinExistence type="inferred from homology"/>
<evidence type="ECO:0000256" key="8">
    <source>
        <dbReference type="ARBA" id="ARBA00023180"/>
    </source>
</evidence>
<dbReference type="VEuPathDB" id="PlasmoDB:PmUG01_03014800"/>
<evidence type="ECO:0000256" key="5">
    <source>
        <dbReference type="ARBA" id="ARBA00014709"/>
    </source>
</evidence>
<reference evidence="18" key="1">
    <citation type="submission" date="2016-05" db="EMBL/GenBank/DDBJ databases">
        <authorList>
            <person name="Naeem Raeece"/>
        </authorList>
    </citation>
    <scope>NUCLEOTIDE SEQUENCE [LARGE SCALE GENOMIC DNA]</scope>
</reference>
<accession>A0A1A8VRB9</accession>
<dbReference type="InterPro" id="IPR036496">
    <property type="entry name" value="CathepsinC_exc_dom_sf"/>
</dbReference>
<dbReference type="Proteomes" id="UP000078597">
    <property type="component" value="Unassembled WGS sequence"/>
</dbReference>
<sequence length="869" mass="102137">MILCIAFFLIFLNYVKCDIPVHCLSRHVEGKWEINLGLLKRKNLKKEQSQYEKGGNKLNNDENEQIYDYKCGYRRPDHPDYHESLDPENVKERFEEIKREIVVFNKDRTINILENDQVNPLYRGYWRIIYDEGLYMEVYKEKGEKEIYFSFFKFKKKDDLSYSYCNNLIMGMVNVYLLKDKNRKEGNIANNTITYNSANNSSSYNNGNYPNIINDDGNSEDHYFSDNHNNNLDTSTGEEFPSSRMSNGTEQNKHENVRKRDETRGRSFLEKKKKKNQSVIDRNNLYELNRKKNNFLPSKYKLFDKDNKQDFGNSAPLSNGKDIVGEKGEGEFEESVDYYNDNFIDFNLLTMKRYCWYGKKLNATSDMPTNKIPVHMVSPLVIDAAEHNQNYESMKLQETESENEKGNNIENEDVHKRKYKESDKEDYKREDEKGGWERHEQAFIKPHTQYKNDIHSNIDTSTKSTNKKHKDDSLFNMYYNKDITLTNFDWTNEEDVKNRLEGTYIKIVDDAIDQKDCGSCYANSTALIINSRIRIKYHYIKNIDHLSFSNQQLVECDFFNQGCNGGYIYLSLKYAYENFLFTNKCFKKYIHLRMIEDENNNALCDRFDTFKNFLHQKEATSIGNGDKRATSKSIKEGTFLPTDLKIEGRINNNIKLHRNSGRHNAIRGNSGNDDSGDEELSQNYVLTDHISYEKNILDASQLNSCDAKVKVTKFEYLDIKDEEDLKKYLYHNGPVAAAIEPPNNFSAYKKGILEGKFIKMSDGEKSNAYIWNKVDHAVVVVGWGEDNVENLLKKKKKSKKKNSYDDHIYNHLEENKKNNNKVVKYWKILNSWGTEWGNEGYFYILRGENYLRIKSYLLACDVNLFIRQR</sequence>
<keyword evidence="7" id="KW-0865">Zymogen</keyword>
<name>A0A1A8VRB9_PLAMA</name>
<feature type="region of interest" description="Disordered" evidence="14">
    <location>
        <begin position="195"/>
        <end position="276"/>
    </location>
</feature>
<evidence type="ECO:0000256" key="4">
    <source>
        <dbReference type="ARBA" id="ARBA00011610"/>
    </source>
</evidence>
<keyword evidence="8" id="KW-0325">Glycoprotein</keyword>
<feature type="compositionally biased region" description="Basic and acidic residues" evidence="14">
    <location>
        <begin position="251"/>
        <end position="270"/>
    </location>
</feature>
<comment type="function">
    <text evidence="13">Thiol protease. Has dipeptidylpeptidase activity. Active against a broad range of dipeptide substrates composed of both polar and hydrophobic amino acids. Proline cannot occupy the P1 position and arginine cannot occupy the P2 position of the substrate. Can act as both an exopeptidase and endopeptidase. Activates serine proteases such as elastase, cathepsin G and granzymes A and B.</text>
</comment>
<evidence type="ECO:0000259" key="16">
    <source>
        <dbReference type="SMART" id="SM00645"/>
    </source>
</evidence>
<feature type="compositionally biased region" description="Polar residues" evidence="14">
    <location>
        <begin position="226"/>
        <end position="250"/>
    </location>
</feature>
<feature type="signal peptide" evidence="15">
    <location>
        <begin position="1"/>
        <end position="17"/>
    </location>
</feature>
<keyword evidence="6" id="KW-0472">Membrane</keyword>
<evidence type="ECO:0000256" key="6">
    <source>
        <dbReference type="ARBA" id="ARBA00023136"/>
    </source>
</evidence>